<accession>A0A9X3LMG7</accession>
<sequence length="89" mass="9967">MDPNPLSQLKSAQAQPSISALDVQRVRRQRRLAQTEEEYSAVRAQMRDLAGELRSTPVRDTKLMRIAGIMIIVIGIITGTLLIYGVYLL</sequence>
<comment type="caution">
    <text evidence="2">The sequence shown here is derived from an EMBL/GenBank/DDBJ whole genome shotgun (WGS) entry which is preliminary data.</text>
</comment>
<reference evidence="2" key="1">
    <citation type="submission" date="2022-02" db="EMBL/GenBank/DDBJ databases">
        <title>Corynebacterium sp. from urogenital microbiome.</title>
        <authorList>
            <person name="Cappelli E.A."/>
            <person name="Ribeiro T.G."/>
            <person name="Peixe L."/>
        </authorList>
    </citation>
    <scope>NUCLEOTIDE SEQUENCE</scope>
    <source>
        <strain evidence="2">C8Ua_174</strain>
    </source>
</reference>
<keyword evidence="1" id="KW-1133">Transmembrane helix</keyword>
<keyword evidence="3" id="KW-1185">Reference proteome</keyword>
<dbReference type="RefSeq" id="WP_049049408.1">
    <property type="nucleotide sequence ID" value="NZ_JAKMUT010000006.1"/>
</dbReference>
<feature type="transmembrane region" description="Helical" evidence="1">
    <location>
        <begin position="63"/>
        <end position="87"/>
    </location>
</feature>
<proteinExistence type="predicted"/>
<dbReference type="AlphaFoldDB" id="A0A9X3LMG7"/>
<evidence type="ECO:0000256" key="1">
    <source>
        <dbReference type="SAM" id="Phobius"/>
    </source>
</evidence>
<protein>
    <submittedName>
        <fullName evidence="2">Uncharacterized protein</fullName>
    </submittedName>
</protein>
<evidence type="ECO:0000313" key="2">
    <source>
        <dbReference type="EMBL" id="MCZ9290084.1"/>
    </source>
</evidence>
<dbReference type="EMBL" id="JAKMUT010000006">
    <property type="protein sequence ID" value="MCZ9290084.1"/>
    <property type="molecule type" value="Genomic_DNA"/>
</dbReference>
<keyword evidence="1" id="KW-0472">Membrane</keyword>
<dbReference type="Proteomes" id="UP001146469">
    <property type="component" value="Unassembled WGS sequence"/>
</dbReference>
<gene>
    <name evidence="2" type="ORF">L8V00_07685</name>
</gene>
<organism evidence="2 3">
    <name type="scientific">Corynebacterium evansiae</name>
    <dbReference type="NCBI Taxonomy" id="2913499"/>
    <lineage>
        <taxon>Bacteria</taxon>
        <taxon>Bacillati</taxon>
        <taxon>Actinomycetota</taxon>
        <taxon>Actinomycetes</taxon>
        <taxon>Mycobacteriales</taxon>
        <taxon>Corynebacteriaceae</taxon>
        <taxon>Corynebacterium</taxon>
    </lineage>
</organism>
<evidence type="ECO:0000313" key="3">
    <source>
        <dbReference type="Proteomes" id="UP001146469"/>
    </source>
</evidence>
<keyword evidence="1" id="KW-0812">Transmembrane</keyword>
<name>A0A9X3LMG7_9CORY</name>